<dbReference type="SUPFAM" id="SSF54236">
    <property type="entry name" value="Ubiquitin-like"/>
    <property type="match status" value="1"/>
</dbReference>
<gene>
    <name evidence="5" type="ORF">INT48_008918</name>
</gene>
<dbReference type="Gene3D" id="1.10.287.110">
    <property type="entry name" value="DnaJ domain"/>
    <property type="match status" value="1"/>
</dbReference>
<organism evidence="5 6">
    <name type="scientific">Thamnidium elegans</name>
    <dbReference type="NCBI Taxonomy" id="101142"/>
    <lineage>
        <taxon>Eukaryota</taxon>
        <taxon>Fungi</taxon>
        <taxon>Fungi incertae sedis</taxon>
        <taxon>Mucoromycota</taxon>
        <taxon>Mucoromycotina</taxon>
        <taxon>Mucoromycetes</taxon>
        <taxon>Mucorales</taxon>
        <taxon>Mucorineae</taxon>
        <taxon>Mucoraceae</taxon>
        <taxon>Thamnidium</taxon>
    </lineage>
</organism>
<dbReference type="InterPro" id="IPR011993">
    <property type="entry name" value="PH-like_dom_sf"/>
</dbReference>
<dbReference type="PROSITE" id="PS50030">
    <property type="entry name" value="UBA"/>
    <property type="match status" value="1"/>
</dbReference>
<feature type="domain" description="Ras-associating" evidence="4">
    <location>
        <begin position="1099"/>
        <end position="1186"/>
    </location>
</feature>
<feature type="region of interest" description="Disordered" evidence="2">
    <location>
        <begin position="999"/>
        <end position="1032"/>
    </location>
</feature>
<dbReference type="InterPro" id="IPR015940">
    <property type="entry name" value="UBA"/>
</dbReference>
<dbReference type="Proteomes" id="UP000613177">
    <property type="component" value="Unassembled WGS sequence"/>
</dbReference>
<feature type="region of interest" description="Disordered" evidence="2">
    <location>
        <begin position="485"/>
        <end position="513"/>
    </location>
</feature>
<dbReference type="Gene3D" id="2.30.29.30">
    <property type="entry name" value="Pleckstrin-homology domain (PH domain)/Phosphotyrosine-binding domain (PTB)"/>
    <property type="match status" value="1"/>
</dbReference>
<dbReference type="PANTHER" id="PTHR46423">
    <property type="entry name" value="RNA POLYMERASE II-ASSOCIATED PROTEIN 3"/>
    <property type="match status" value="1"/>
</dbReference>
<dbReference type="PANTHER" id="PTHR46423:SF1">
    <property type="entry name" value="RNA POLYMERASE II-ASSOCIATED PROTEIN 3"/>
    <property type="match status" value="1"/>
</dbReference>
<evidence type="ECO:0000313" key="5">
    <source>
        <dbReference type="EMBL" id="KAG2231892.1"/>
    </source>
</evidence>
<feature type="region of interest" description="Disordered" evidence="2">
    <location>
        <begin position="1423"/>
        <end position="1513"/>
    </location>
</feature>
<dbReference type="InterPro" id="IPR036869">
    <property type="entry name" value="J_dom_sf"/>
</dbReference>
<proteinExistence type="predicted"/>
<dbReference type="SUPFAM" id="SSF46565">
    <property type="entry name" value="Chaperone J-domain"/>
    <property type="match status" value="1"/>
</dbReference>
<feature type="compositionally biased region" description="Low complexity" evidence="2">
    <location>
        <begin position="1430"/>
        <end position="1446"/>
    </location>
</feature>
<dbReference type="Pfam" id="PF21989">
    <property type="entry name" value="RA_2"/>
    <property type="match status" value="1"/>
</dbReference>
<feature type="domain" description="UBA" evidence="3">
    <location>
        <begin position="184"/>
        <end position="225"/>
    </location>
</feature>
<dbReference type="Pfam" id="PF10191">
    <property type="entry name" value="COG7"/>
    <property type="match status" value="1"/>
</dbReference>
<feature type="compositionally biased region" description="Polar residues" evidence="2">
    <location>
        <begin position="32"/>
        <end position="50"/>
    </location>
</feature>
<feature type="compositionally biased region" description="Pro residues" evidence="2">
    <location>
        <begin position="236"/>
        <end position="285"/>
    </location>
</feature>
<feature type="compositionally biased region" description="Basic and acidic residues" evidence="2">
    <location>
        <begin position="1326"/>
        <end position="1336"/>
    </location>
</feature>
<dbReference type="PROSITE" id="PS50200">
    <property type="entry name" value="RA"/>
    <property type="match status" value="1"/>
</dbReference>
<feature type="compositionally biased region" description="Basic and acidic residues" evidence="2">
    <location>
        <begin position="297"/>
        <end position="326"/>
    </location>
</feature>
<dbReference type="InterPro" id="IPR029071">
    <property type="entry name" value="Ubiquitin-like_domsf"/>
</dbReference>
<dbReference type="InterPro" id="IPR009060">
    <property type="entry name" value="UBA-like_sf"/>
</dbReference>
<dbReference type="GO" id="GO:0006886">
    <property type="term" value="P:intracellular protein transport"/>
    <property type="evidence" value="ECO:0007669"/>
    <property type="project" value="InterPro"/>
</dbReference>
<feature type="compositionally biased region" description="Pro residues" evidence="2">
    <location>
        <begin position="327"/>
        <end position="338"/>
    </location>
</feature>
<evidence type="ECO:0000259" key="3">
    <source>
        <dbReference type="PROSITE" id="PS50030"/>
    </source>
</evidence>
<feature type="compositionally biased region" description="Basic and acidic residues" evidence="2">
    <location>
        <begin position="799"/>
        <end position="829"/>
    </location>
</feature>
<comment type="caution">
    <text evidence="5">The sequence shown here is derived from an EMBL/GenBank/DDBJ whole genome shotgun (WGS) entry which is preliminary data.</text>
</comment>
<sequence length="1552" mass="175209">MSQETSYTRQRSYSSSNSNSTPKPPRGPDGPSYSSTSPKTGHRYSSSANGKLTRHYATPEESEAVIPVFSTPTHMYIRQELNAQPRGSPVYTASPKYTAPTATPTTQPYSPSQQQQQQQQKQTLSGNAKNFAASGYQEPTKPSGSPLAYGRTRAESATRPTTDRFGSDSTGAHSTQSGNQPTSQADDMLLAQLVDMGFSLEASKIAMTASGGTNLQEILDILVQNAKVENQFPHHQTPPPPPPSSNPRPTSQPPQPPPHASNPRPTSQPPPPSTNPRPTPQPQPRPTSDDDDEEDPRLEREKEEKFKQEQEERRREYFDQLKREKPIPPTPSPRPPAEPVSAYADRERKQGNFLFNKGQYNEAEACYSAAITSLPPGHSELVLLCNNRAAARLKLQKYHECLADCALAIDIARSQMAYSAVLGDTIWKGQMIKALHRKASALEGLCLFETAIQVYEEYVRFDGSRSAQAAQGIARCQQAILEKRQAPTTTQQQHPPPQPPRPANGPSWKPANDNSAFPDIDFNMFIPKQTPEQLAAQAEINKSKAVKEMREREKMKEAEDAERLRNEDSVNAKIMAWKAGKDRNLRALLGSLGAILWPGVQWKSVQMRELIEPRKCKVTYMKAIAKVHPDKLPANATVEQRMLASSIFTTLNQAWDSFKIENNLPQFNAKSWINSVLKPTPLTAQDDGGAKDTTILVTKLQMVSETTSRQFDQLSTSVLKSMPRILYDLKVIADAAKSTHQGIEGVKKNLGLIEGESALEKLRKPHIAKTRMEECRLLLLEKSNELQQHEREKEALESLMRQEQENEQRELQEKLEQQEREEKELRELRQEEEEKEEDKKKEEEVPVIKESVEEVVEEKKMDEGLEYGHVQLPPLRSTPRRIPTPMPLPSNNNNNNNTEDSYLQQIQESVTNCMLRDLEKQVQEFTMTMSEHQVLTESTERRHGKQESSSNQDNVPLQVYKTRAIPLQQYRKETVDEQDDCRDDDICIGSILQRSATARRPTIDKPISNITQSRSLRSTSGRNKTKSDEIVPPVPTQEDEELRFAMQRVWAVLDADTTEERVPATVLAPPPPPPLIEGTTDIDRSNMVSTGRIQTVPLKTLTTRIYIDDAKTHKVVQLTNLLTTAMVVQYLKKKGLLDNSDDWTLFEIAKSHGVERPLREWEIVLDIVSIWEPDASNALLVKKYSYHSTLTSECVLQKKISPMRGTYDVYTLLQPLKQSPTPFVFAIRAQDRASMFEREGDYMRCLAVEDQEEMKDWVLSIRSTKSNIQYQYHPSRVLNPLAHISLEPSASSDEPTTIRRHKSTRELSTTNKLSDEHTKHALPRSESTRRVDEPKRSLTRIRRNPTVSTNVMAESNTMTTSPTDAPLIDYTDTPTFSKGSLLAKEEHSDQMLHRQQQQQLYEEQQQSKLIHIDDRIKFAKGSLLDKKENGNSPNAASPAAPPTNNNKMTRSKSVREVSSNTNEESSSRRHVSLRRKPTNKKHHDVPLPNNTPINNSISSTPPPAYSSLPSSTANTLLRLDDTPERFHSRELHGRHVKPLLNFDSNERSTTRK</sequence>
<feature type="compositionally biased region" description="Basic and acidic residues" evidence="2">
    <location>
        <begin position="152"/>
        <end position="166"/>
    </location>
</feature>
<dbReference type="EMBL" id="JAEPRE010000131">
    <property type="protein sequence ID" value="KAG2231892.1"/>
    <property type="molecule type" value="Genomic_DNA"/>
</dbReference>
<dbReference type="Gene3D" id="3.10.20.90">
    <property type="entry name" value="Phosphatidylinositol 3-kinase Catalytic Subunit, Chain A, domain 1"/>
    <property type="match status" value="1"/>
</dbReference>
<evidence type="ECO:0000313" key="6">
    <source>
        <dbReference type="Proteomes" id="UP000613177"/>
    </source>
</evidence>
<feature type="region of interest" description="Disordered" evidence="2">
    <location>
        <begin position="1287"/>
        <end position="1336"/>
    </location>
</feature>
<dbReference type="GO" id="GO:0017119">
    <property type="term" value="C:Golgi transport complex"/>
    <property type="evidence" value="ECO:0007669"/>
    <property type="project" value="InterPro"/>
</dbReference>
<evidence type="ECO:0000259" key="4">
    <source>
        <dbReference type="PROSITE" id="PS50200"/>
    </source>
</evidence>
<dbReference type="InterPro" id="IPR019734">
    <property type="entry name" value="TPR_rpt"/>
</dbReference>
<feature type="compositionally biased region" description="Low complexity" evidence="2">
    <location>
        <begin position="91"/>
        <end position="123"/>
    </location>
</feature>
<dbReference type="InterPro" id="IPR000159">
    <property type="entry name" value="RA_dom"/>
</dbReference>
<dbReference type="SUPFAM" id="SSF48452">
    <property type="entry name" value="TPR-like"/>
    <property type="match status" value="1"/>
</dbReference>
<feature type="region of interest" description="Disordered" evidence="2">
    <location>
        <begin position="799"/>
        <end position="846"/>
    </location>
</feature>
<dbReference type="SUPFAM" id="SSF46934">
    <property type="entry name" value="UBA-like"/>
    <property type="match status" value="1"/>
</dbReference>
<dbReference type="GO" id="GO:0007165">
    <property type="term" value="P:signal transduction"/>
    <property type="evidence" value="ECO:0007669"/>
    <property type="project" value="InterPro"/>
</dbReference>
<dbReference type="FunFam" id="1.10.287.110:FF:000002">
    <property type="entry name" value="putative tyrosine-protein phosphatase auxilin isoform X2"/>
    <property type="match status" value="1"/>
</dbReference>
<dbReference type="GO" id="GO:0101031">
    <property type="term" value="C:protein folding chaperone complex"/>
    <property type="evidence" value="ECO:0007669"/>
    <property type="project" value="TreeGrafter"/>
</dbReference>
<name>A0A8H7VUI0_9FUNG</name>
<feature type="compositionally biased region" description="Low complexity" evidence="2">
    <location>
        <begin position="1395"/>
        <end position="1404"/>
    </location>
</feature>
<reference evidence="5" key="1">
    <citation type="submission" date="2021-01" db="EMBL/GenBank/DDBJ databases">
        <title>Metabolic potential, ecology and presence of endohyphal bacteria is reflected in genomic diversity of Mucoromycotina.</title>
        <authorList>
            <person name="Muszewska A."/>
            <person name="Okrasinska A."/>
            <person name="Steczkiewicz K."/>
            <person name="Drgas O."/>
            <person name="Orlowska M."/>
            <person name="Perlinska-Lenart U."/>
            <person name="Aleksandrzak-Piekarczyk T."/>
            <person name="Szatraj K."/>
            <person name="Zielenkiewicz U."/>
            <person name="Pilsyk S."/>
            <person name="Malc E."/>
            <person name="Mieczkowski P."/>
            <person name="Kruszewska J.S."/>
            <person name="Biernat P."/>
            <person name="Pawlowska J."/>
        </authorList>
    </citation>
    <scope>NUCLEOTIDE SEQUENCE</scope>
    <source>
        <strain evidence="5">WA0000018081</strain>
    </source>
</reference>
<feature type="compositionally biased region" description="Polar residues" evidence="2">
    <location>
        <begin position="1008"/>
        <end position="1022"/>
    </location>
</feature>
<accession>A0A8H7VUI0</accession>
<dbReference type="Gene3D" id="1.10.8.10">
    <property type="entry name" value="DNA helicase RuvA subunit, C-terminal domain"/>
    <property type="match status" value="1"/>
</dbReference>
<feature type="compositionally biased region" description="Pro residues" evidence="2">
    <location>
        <begin position="494"/>
        <end position="503"/>
    </location>
</feature>
<dbReference type="SMART" id="SM00028">
    <property type="entry name" value="TPR"/>
    <property type="match status" value="3"/>
</dbReference>
<keyword evidence="1" id="KW-0802">TPR repeat</keyword>
<feature type="compositionally biased region" description="Polar residues" evidence="2">
    <location>
        <begin position="167"/>
        <end position="185"/>
    </location>
</feature>
<evidence type="ECO:0000256" key="2">
    <source>
        <dbReference type="SAM" id="MobiDB-lite"/>
    </source>
</evidence>
<feature type="region of interest" description="Disordered" evidence="2">
    <location>
        <begin position="226"/>
        <end position="342"/>
    </location>
</feature>
<dbReference type="InterPro" id="IPR051966">
    <property type="entry name" value="RPAP3"/>
</dbReference>
<dbReference type="InterPro" id="IPR019335">
    <property type="entry name" value="COG7"/>
</dbReference>
<feature type="compositionally biased region" description="Low complexity" evidence="2">
    <location>
        <begin position="1488"/>
        <end position="1499"/>
    </location>
</feature>
<feature type="region of interest" description="Disordered" evidence="2">
    <location>
        <begin position="1"/>
        <end position="65"/>
    </location>
</feature>
<keyword evidence="6" id="KW-1185">Reference proteome</keyword>
<evidence type="ECO:0000256" key="1">
    <source>
        <dbReference type="ARBA" id="ARBA00022803"/>
    </source>
</evidence>
<feature type="compositionally biased region" description="Basic residues" evidence="2">
    <location>
        <begin position="1468"/>
        <end position="1483"/>
    </location>
</feature>
<dbReference type="Gene3D" id="1.25.40.10">
    <property type="entry name" value="Tetratricopeptide repeat domain"/>
    <property type="match status" value="1"/>
</dbReference>
<dbReference type="InterPro" id="IPR011990">
    <property type="entry name" value="TPR-like_helical_dom_sf"/>
</dbReference>
<feature type="region of interest" description="Disordered" evidence="2">
    <location>
        <begin position="1385"/>
        <end position="1404"/>
    </location>
</feature>
<feature type="compositionally biased region" description="Low complexity" evidence="2">
    <location>
        <begin position="1"/>
        <end position="20"/>
    </location>
</feature>
<feature type="compositionally biased region" description="Basic and acidic residues" evidence="2">
    <location>
        <begin position="837"/>
        <end position="846"/>
    </location>
</feature>
<feature type="region of interest" description="Disordered" evidence="2">
    <location>
        <begin position="933"/>
        <end position="954"/>
    </location>
</feature>
<protein>
    <submittedName>
        <fullName evidence="5">Uncharacterized protein</fullName>
    </submittedName>
</protein>
<feature type="region of interest" description="Disordered" evidence="2">
    <location>
        <begin position="77"/>
        <end position="187"/>
    </location>
</feature>